<dbReference type="Pfam" id="PF13279">
    <property type="entry name" value="4HBT_2"/>
    <property type="match status" value="1"/>
</dbReference>
<evidence type="ECO:0000256" key="1">
    <source>
        <dbReference type="ARBA" id="ARBA00005953"/>
    </source>
</evidence>
<dbReference type="OrthoDB" id="9799036at2"/>
<dbReference type="InterPro" id="IPR029069">
    <property type="entry name" value="HotDog_dom_sf"/>
</dbReference>
<dbReference type="CDD" id="cd00586">
    <property type="entry name" value="4HBT"/>
    <property type="match status" value="1"/>
</dbReference>
<accession>A0A2T5VAT0</accession>
<name>A0A2T5VAT0_9HYPH</name>
<evidence type="ECO:0000256" key="3">
    <source>
        <dbReference type="SAM" id="MobiDB-lite"/>
    </source>
</evidence>
<dbReference type="AlphaFoldDB" id="A0A2T5VAT0"/>
<dbReference type="PANTHER" id="PTHR31793:SF27">
    <property type="entry name" value="NOVEL THIOESTERASE SUPERFAMILY DOMAIN AND SAPOSIN A-TYPE DOMAIN CONTAINING PROTEIN (0610012H03RIK)"/>
    <property type="match status" value="1"/>
</dbReference>
<keyword evidence="5" id="KW-1185">Reference proteome</keyword>
<comment type="caution">
    <text evidence="4">The sequence shown here is derived from an EMBL/GenBank/DDBJ whole genome shotgun (WGS) entry which is preliminary data.</text>
</comment>
<comment type="similarity">
    <text evidence="1">Belongs to the 4-hydroxybenzoyl-CoA thioesterase family.</text>
</comment>
<gene>
    <name evidence="4" type="ORF">C8N35_10339</name>
</gene>
<evidence type="ECO:0000313" key="5">
    <source>
        <dbReference type="Proteomes" id="UP000244081"/>
    </source>
</evidence>
<protein>
    <submittedName>
        <fullName evidence="4">Acyl-CoA thioester hydrolase</fullName>
    </submittedName>
</protein>
<dbReference type="InterPro" id="IPR050563">
    <property type="entry name" value="4-hydroxybenzoyl-CoA_TE"/>
</dbReference>
<dbReference type="Proteomes" id="UP000244081">
    <property type="component" value="Unassembled WGS sequence"/>
</dbReference>
<dbReference type="RefSeq" id="WP_107989697.1">
    <property type="nucleotide sequence ID" value="NZ_QAYG01000003.1"/>
</dbReference>
<dbReference type="Gene3D" id="3.10.129.10">
    <property type="entry name" value="Hotdog Thioesterase"/>
    <property type="match status" value="1"/>
</dbReference>
<evidence type="ECO:0000256" key="2">
    <source>
        <dbReference type="ARBA" id="ARBA00022801"/>
    </source>
</evidence>
<proteinExistence type="inferred from homology"/>
<dbReference type="SUPFAM" id="SSF54637">
    <property type="entry name" value="Thioesterase/thiol ester dehydrase-isomerase"/>
    <property type="match status" value="1"/>
</dbReference>
<organism evidence="4 5">
    <name type="scientific">Breoghania corrubedonensis</name>
    <dbReference type="NCBI Taxonomy" id="665038"/>
    <lineage>
        <taxon>Bacteria</taxon>
        <taxon>Pseudomonadati</taxon>
        <taxon>Pseudomonadota</taxon>
        <taxon>Alphaproteobacteria</taxon>
        <taxon>Hyphomicrobiales</taxon>
        <taxon>Stappiaceae</taxon>
        <taxon>Breoghania</taxon>
    </lineage>
</organism>
<dbReference type="PANTHER" id="PTHR31793">
    <property type="entry name" value="4-HYDROXYBENZOYL-COA THIOESTERASE FAMILY MEMBER"/>
    <property type="match status" value="1"/>
</dbReference>
<evidence type="ECO:0000313" key="4">
    <source>
        <dbReference type="EMBL" id="PTW60860.1"/>
    </source>
</evidence>
<reference evidence="4 5" key="1">
    <citation type="submission" date="2018-04" db="EMBL/GenBank/DDBJ databases">
        <title>Genomic Encyclopedia of Archaeal and Bacterial Type Strains, Phase II (KMG-II): from individual species to whole genera.</title>
        <authorList>
            <person name="Goeker M."/>
        </authorList>
    </citation>
    <scope>NUCLEOTIDE SEQUENCE [LARGE SCALE GENOMIC DNA]</scope>
    <source>
        <strain evidence="4 5">DSM 23382</strain>
    </source>
</reference>
<feature type="region of interest" description="Disordered" evidence="3">
    <location>
        <begin position="1"/>
        <end position="35"/>
    </location>
</feature>
<sequence length="165" mass="17661">MADDSVLRSPGENQPGEATAPKEAGGSEAGGSEAGLSHVTTDKIRYADTDRQGHVNNAVFSTFLETGRVEILYDARARKHCHGASFVIATLSLEYLSSLFWPGTVTIETKIARIGTSSIELSQKVSQDGTLAATGRTVIVQVDNATEKAKPLSSGMREFLARYQD</sequence>
<dbReference type="EMBL" id="QAYG01000003">
    <property type="protein sequence ID" value="PTW60860.1"/>
    <property type="molecule type" value="Genomic_DNA"/>
</dbReference>
<dbReference type="GO" id="GO:0047617">
    <property type="term" value="F:fatty acyl-CoA hydrolase activity"/>
    <property type="evidence" value="ECO:0007669"/>
    <property type="project" value="TreeGrafter"/>
</dbReference>
<keyword evidence="2 4" id="KW-0378">Hydrolase</keyword>